<dbReference type="Proteomes" id="UP000237752">
    <property type="component" value="Unassembled WGS sequence"/>
</dbReference>
<feature type="domain" description="HTH tetR-type" evidence="6">
    <location>
        <begin position="25"/>
        <end position="85"/>
    </location>
</feature>
<dbReference type="Gene3D" id="1.10.357.10">
    <property type="entry name" value="Tetracycline Repressor, domain 2"/>
    <property type="match status" value="1"/>
</dbReference>
<feature type="region of interest" description="Disordered" evidence="5">
    <location>
        <begin position="1"/>
        <end position="23"/>
    </location>
</feature>
<dbReference type="PROSITE" id="PS50977">
    <property type="entry name" value="HTH_TETR_2"/>
    <property type="match status" value="1"/>
</dbReference>
<dbReference type="GO" id="GO:0000976">
    <property type="term" value="F:transcription cis-regulatory region binding"/>
    <property type="evidence" value="ECO:0007669"/>
    <property type="project" value="TreeGrafter"/>
</dbReference>
<evidence type="ECO:0000256" key="5">
    <source>
        <dbReference type="SAM" id="MobiDB-lite"/>
    </source>
</evidence>
<dbReference type="InterPro" id="IPR009057">
    <property type="entry name" value="Homeodomain-like_sf"/>
</dbReference>
<name>A0A2T0ZR23_9ACTN</name>
<protein>
    <submittedName>
        <fullName evidence="7">TetR family transcriptional regulator</fullName>
    </submittedName>
</protein>
<dbReference type="GO" id="GO:0003700">
    <property type="term" value="F:DNA-binding transcription factor activity"/>
    <property type="evidence" value="ECO:0007669"/>
    <property type="project" value="TreeGrafter"/>
</dbReference>
<evidence type="ECO:0000256" key="4">
    <source>
        <dbReference type="PROSITE-ProRule" id="PRU00335"/>
    </source>
</evidence>
<dbReference type="InterPro" id="IPR036271">
    <property type="entry name" value="Tet_transcr_reg_TetR-rel_C_sf"/>
</dbReference>
<comment type="caution">
    <text evidence="7">The sequence shown here is derived from an EMBL/GenBank/DDBJ whole genome shotgun (WGS) entry which is preliminary data.</text>
</comment>
<evidence type="ECO:0000256" key="2">
    <source>
        <dbReference type="ARBA" id="ARBA00023125"/>
    </source>
</evidence>
<dbReference type="PRINTS" id="PR00455">
    <property type="entry name" value="HTHTETR"/>
</dbReference>
<reference evidence="7 8" key="1">
    <citation type="submission" date="2018-03" db="EMBL/GenBank/DDBJ databases">
        <title>Genomic Encyclopedia of Archaeal and Bacterial Type Strains, Phase II (KMG-II): from individual species to whole genera.</title>
        <authorList>
            <person name="Goeker M."/>
        </authorList>
    </citation>
    <scope>NUCLEOTIDE SEQUENCE [LARGE SCALE GENOMIC DNA]</scope>
    <source>
        <strain evidence="7 8">DSM 100065</strain>
    </source>
</reference>
<dbReference type="PANTHER" id="PTHR30055">
    <property type="entry name" value="HTH-TYPE TRANSCRIPTIONAL REGULATOR RUTR"/>
    <property type="match status" value="1"/>
</dbReference>
<sequence length="212" mass="22816">MPGDDNGDAQVAVPAPHSGGRLPRSARRAQLLGAAQQVFVVAGYHQAAMDDIADAAGVSKPVLYQHFSSKLDLYLALLDTHVADLIARIEDAMSITTNNKQRVYAAVSSYFDFVGSEGEAYRLVFESDLRNDPQVSARVERAQTGCIEAIAQAVASDTHLDSTRSHFLSVALTGASEASARRWLNGAESLSREDAIELVSVLLWRGISAFPK</sequence>
<dbReference type="InterPro" id="IPR050109">
    <property type="entry name" value="HTH-type_TetR-like_transc_reg"/>
</dbReference>
<dbReference type="AlphaFoldDB" id="A0A2T0ZR23"/>
<gene>
    <name evidence="7" type="ORF">CLV47_12025</name>
</gene>
<keyword evidence="3" id="KW-0804">Transcription</keyword>
<keyword evidence="2 4" id="KW-0238">DNA-binding</keyword>
<dbReference type="PANTHER" id="PTHR30055:SF160">
    <property type="entry name" value="TRANSCRIPTIONAL REGULATORY PROTEIN (PROBABLY ASNC-FAMILY)-RELATED"/>
    <property type="match status" value="1"/>
</dbReference>
<evidence type="ECO:0000313" key="8">
    <source>
        <dbReference type="Proteomes" id="UP000237752"/>
    </source>
</evidence>
<dbReference type="FunFam" id="1.10.10.60:FF:000141">
    <property type="entry name" value="TetR family transcriptional regulator"/>
    <property type="match status" value="1"/>
</dbReference>
<dbReference type="InterPro" id="IPR001647">
    <property type="entry name" value="HTH_TetR"/>
</dbReference>
<evidence type="ECO:0000256" key="1">
    <source>
        <dbReference type="ARBA" id="ARBA00023015"/>
    </source>
</evidence>
<organism evidence="7 8">
    <name type="scientific">Antricoccus suffuscus</name>
    <dbReference type="NCBI Taxonomy" id="1629062"/>
    <lineage>
        <taxon>Bacteria</taxon>
        <taxon>Bacillati</taxon>
        <taxon>Actinomycetota</taxon>
        <taxon>Actinomycetes</taxon>
        <taxon>Geodermatophilales</taxon>
        <taxon>Antricoccaceae</taxon>
        <taxon>Antricoccus</taxon>
    </lineage>
</organism>
<evidence type="ECO:0000259" key="6">
    <source>
        <dbReference type="PROSITE" id="PS50977"/>
    </source>
</evidence>
<evidence type="ECO:0000313" key="7">
    <source>
        <dbReference type="EMBL" id="PRZ38558.1"/>
    </source>
</evidence>
<accession>A0A2T0ZR23</accession>
<dbReference type="RefSeq" id="WP_106350624.1">
    <property type="nucleotide sequence ID" value="NZ_PVUE01000020.1"/>
</dbReference>
<dbReference type="SUPFAM" id="SSF46689">
    <property type="entry name" value="Homeodomain-like"/>
    <property type="match status" value="1"/>
</dbReference>
<proteinExistence type="predicted"/>
<keyword evidence="1" id="KW-0805">Transcription regulation</keyword>
<dbReference type="EMBL" id="PVUE01000020">
    <property type="protein sequence ID" value="PRZ38558.1"/>
    <property type="molecule type" value="Genomic_DNA"/>
</dbReference>
<dbReference type="SUPFAM" id="SSF48498">
    <property type="entry name" value="Tetracyclin repressor-like, C-terminal domain"/>
    <property type="match status" value="1"/>
</dbReference>
<dbReference type="InterPro" id="IPR054129">
    <property type="entry name" value="DesT_TetR_C"/>
</dbReference>
<keyword evidence="8" id="KW-1185">Reference proteome</keyword>
<evidence type="ECO:0000256" key="3">
    <source>
        <dbReference type="ARBA" id="ARBA00023163"/>
    </source>
</evidence>
<dbReference type="GO" id="GO:0045892">
    <property type="term" value="P:negative regulation of DNA-templated transcription"/>
    <property type="evidence" value="ECO:0007669"/>
    <property type="project" value="UniProtKB-ARBA"/>
</dbReference>
<dbReference type="OrthoDB" id="70491at2"/>
<dbReference type="Pfam" id="PF00440">
    <property type="entry name" value="TetR_N"/>
    <property type="match status" value="1"/>
</dbReference>
<dbReference type="Pfam" id="PF21943">
    <property type="entry name" value="TetR_C_46"/>
    <property type="match status" value="1"/>
</dbReference>
<feature type="DNA-binding region" description="H-T-H motif" evidence="4">
    <location>
        <begin position="48"/>
        <end position="67"/>
    </location>
</feature>